<feature type="compositionally biased region" description="Polar residues" evidence="1">
    <location>
        <begin position="154"/>
        <end position="174"/>
    </location>
</feature>
<comment type="caution">
    <text evidence="2">The sequence shown here is derived from an EMBL/GenBank/DDBJ whole genome shotgun (WGS) entry which is preliminary data.</text>
</comment>
<feature type="non-terminal residue" evidence="2">
    <location>
        <position position="1"/>
    </location>
</feature>
<accession>A0A6N2C7T0</accession>
<feature type="region of interest" description="Disordered" evidence="1">
    <location>
        <begin position="100"/>
        <end position="123"/>
    </location>
</feature>
<name>A0A6N2C7T0_SOLCI</name>
<feature type="region of interest" description="Disordered" evidence="1">
    <location>
        <begin position="148"/>
        <end position="174"/>
    </location>
</feature>
<protein>
    <submittedName>
        <fullName evidence="2">Uncharacterized protein</fullName>
    </submittedName>
</protein>
<reference evidence="2" key="1">
    <citation type="submission" date="2019-05" db="EMBL/GenBank/DDBJ databases">
        <title>The de novo reference genome and transcriptome assemblies of the wild tomato species Solanum chilense.</title>
        <authorList>
            <person name="Stam R."/>
            <person name="Nosenko T."/>
            <person name="Hoerger A.C."/>
            <person name="Stephan W."/>
            <person name="Seidel M.A."/>
            <person name="Kuhn J.M.M."/>
            <person name="Haberer G."/>
            <person name="Tellier A."/>
        </authorList>
    </citation>
    <scope>NUCLEOTIDE SEQUENCE</scope>
    <source>
        <tissue evidence="2">Mature leaves</tissue>
    </source>
</reference>
<evidence type="ECO:0000256" key="1">
    <source>
        <dbReference type="SAM" id="MobiDB-lite"/>
    </source>
</evidence>
<organism evidence="2">
    <name type="scientific">Solanum chilense</name>
    <name type="common">Tomato</name>
    <name type="synonym">Lycopersicon chilense</name>
    <dbReference type="NCBI Taxonomy" id="4083"/>
    <lineage>
        <taxon>Eukaryota</taxon>
        <taxon>Viridiplantae</taxon>
        <taxon>Streptophyta</taxon>
        <taxon>Embryophyta</taxon>
        <taxon>Tracheophyta</taxon>
        <taxon>Spermatophyta</taxon>
        <taxon>Magnoliopsida</taxon>
        <taxon>eudicotyledons</taxon>
        <taxon>Gunneridae</taxon>
        <taxon>Pentapetalae</taxon>
        <taxon>asterids</taxon>
        <taxon>lamiids</taxon>
        <taxon>Solanales</taxon>
        <taxon>Solanaceae</taxon>
        <taxon>Solanoideae</taxon>
        <taxon>Solaneae</taxon>
        <taxon>Solanum</taxon>
        <taxon>Solanum subgen. Lycopersicon</taxon>
    </lineage>
</organism>
<dbReference type="AlphaFoldDB" id="A0A6N2C7T0"/>
<proteinExistence type="predicted"/>
<dbReference type="EMBL" id="RXGB01000381">
    <property type="protein sequence ID" value="TMX03723.1"/>
    <property type="molecule type" value="Genomic_DNA"/>
</dbReference>
<gene>
    <name evidence="2" type="ORF">EJD97_014632</name>
</gene>
<evidence type="ECO:0000313" key="2">
    <source>
        <dbReference type="EMBL" id="TMX03723.1"/>
    </source>
</evidence>
<sequence length="174" mass="19864">KLNLDWGGASTEIVNDLNLLNKFTLKAYEIAALYKKKIKKYHNQRIENRDFVIEDLLLLFNSRLRLFWVNVKSNGSGDFYSSNCSYMERWSSKRVREQGWMAPKKAQSPKGGPNQLDRPGSLFSMTRKVTKTPITAFNSDEKDTLIKSPKRSAFDSSTNSDVRSALESTTISRA</sequence>